<protein>
    <recommendedName>
        <fullName evidence="5">Cell division protein SepF</fullName>
    </recommendedName>
</protein>
<dbReference type="GO" id="GO:0043093">
    <property type="term" value="P:FtsZ-dependent cytokinesis"/>
    <property type="evidence" value="ECO:0007669"/>
    <property type="project" value="UniProtKB-UniRule"/>
</dbReference>
<dbReference type="GO" id="GO:0005737">
    <property type="term" value="C:cytoplasm"/>
    <property type="evidence" value="ECO:0007669"/>
    <property type="project" value="UniProtKB-SubCell"/>
</dbReference>
<proteinExistence type="inferred from homology"/>
<keyword evidence="2 5" id="KW-0717">Septation</keyword>
<dbReference type="PANTHER" id="PTHR35798">
    <property type="entry name" value="CELL DIVISION PROTEIN SEPF"/>
    <property type="match status" value="1"/>
</dbReference>
<name>A0A3Q9BM43_9LACT</name>
<keyword evidence="7" id="KW-1185">Reference proteome</keyword>
<evidence type="ECO:0000256" key="1">
    <source>
        <dbReference type="ARBA" id="ARBA00022618"/>
    </source>
</evidence>
<organism evidence="6 7">
    <name type="scientific">Jeotgalibaca ciconiae</name>
    <dbReference type="NCBI Taxonomy" id="2496265"/>
    <lineage>
        <taxon>Bacteria</taxon>
        <taxon>Bacillati</taxon>
        <taxon>Bacillota</taxon>
        <taxon>Bacilli</taxon>
        <taxon>Lactobacillales</taxon>
        <taxon>Carnobacteriaceae</taxon>
        <taxon>Jeotgalibaca</taxon>
    </lineage>
</organism>
<dbReference type="Gene3D" id="3.30.110.150">
    <property type="entry name" value="SepF-like protein"/>
    <property type="match status" value="1"/>
</dbReference>
<comment type="similarity">
    <text evidence="5">Belongs to the SepF family.</text>
</comment>
<comment type="function">
    <text evidence="4 5">Cell division protein that is part of the divisome complex and is recruited early to the Z-ring. Probably stimulates Z-ring formation, perhaps through the cross-linking of FtsZ protofilaments. Its function overlaps with FtsA.</text>
</comment>
<dbReference type="InterPro" id="IPR023052">
    <property type="entry name" value="Cell_div_SepF"/>
</dbReference>
<evidence type="ECO:0000256" key="3">
    <source>
        <dbReference type="ARBA" id="ARBA00023306"/>
    </source>
</evidence>
<dbReference type="HAMAP" id="MF_01197">
    <property type="entry name" value="SepF"/>
    <property type="match status" value="1"/>
</dbReference>
<comment type="subcellular location">
    <subcellularLocation>
        <location evidence="5">Cytoplasm</location>
    </subcellularLocation>
    <text evidence="5">Localizes to the division site, in a FtsZ-dependent manner.</text>
</comment>
<dbReference type="RefSeq" id="WP_126111147.1">
    <property type="nucleotide sequence ID" value="NZ_CP034465.1"/>
</dbReference>
<evidence type="ECO:0000256" key="5">
    <source>
        <dbReference type="HAMAP-Rule" id="MF_01197"/>
    </source>
</evidence>
<dbReference type="Proteomes" id="UP000273326">
    <property type="component" value="Chromosome"/>
</dbReference>
<keyword evidence="1 5" id="KW-0132">Cell division</keyword>
<dbReference type="InterPro" id="IPR007561">
    <property type="entry name" value="Cell_div_SepF/SepF-rel"/>
</dbReference>
<dbReference type="OrthoDB" id="9815206at2"/>
<dbReference type="Pfam" id="PF04472">
    <property type="entry name" value="SepF"/>
    <property type="match status" value="1"/>
</dbReference>
<dbReference type="AlphaFoldDB" id="A0A3Q9BM43"/>
<sequence>MSLKDMIRNFFGLDDESQDWDEQSQLEENEHIPSEYVSRSSVPTQNLKSKVIPMNQRNPMQKASIHVIEPRVFTESERIADYLMGKGSVLLNFKRMEKDQATKVIDFIAGTVYAINGDIQQVGEGIFLCTPANFEIASRESENESSEYYF</sequence>
<keyword evidence="3 5" id="KW-0131">Cell cycle</keyword>
<evidence type="ECO:0000313" key="6">
    <source>
        <dbReference type="EMBL" id="AZP05097.1"/>
    </source>
</evidence>
<evidence type="ECO:0000256" key="4">
    <source>
        <dbReference type="ARBA" id="ARBA00044936"/>
    </source>
</evidence>
<reference evidence="7" key="1">
    <citation type="submission" date="2018-12" db="EMBL/GenBank/DDBJ databases">
        <title>Complete genome sequencing of Jeotgalibaca sp. H21T32.</title>
        <authorList>
            <person name="Bae J.-W."/>
            <person name="Lee S.-Y."/>
        </authorList>
    </citation>
    <scope>NUCLEOTIDE SEQUENCE [LARGE SCALE GENOMIC DNA]</scope>
    <source>
        <strain evidence="7">H21T32</strain>
    </source>
</reference>
<dbReference type="KEGG" id="jeh:EJN90_10850"/>
<gene>
    <name evidence="5" type="primary">sepF</name>
    <name evidence="6" type="ORF">EJN90_10850</name>
</gene>
<evidence type="ECO:0000313" key="7">
    <source>
        <dbReference type="Proteomes" id="UP000273326"/>
    </source>
</evidence>
<comment type="subunit">
    <text evidence="5">Homodimer. Interacts with FtsZ.</text>
</comment>
<dbReference type="InterPro" id="IPR038594">
    <property type="entry name" value="SepF-like_sf"/>
</dbReference>
<accession>A0A3Q9BM43</accession>
<dbReference type="GO" id="GO:0000917">
    <property type="term" value="P:division septum assembly"/>
    <property type="evidence" value="ECO:0007669"/>
    <property type="project" value="UniProtKB-KW"/>
</dbReference>
<keyword evidence="5" id="KW-0963">Cytoplasm</keyword>
<evidence type="ECO:0000256" key="2">
    <source>
        <dbReference type="ARBA" id="ARBA00023210"/>
    </source>
</evidence>
<dbReference type="EMBL" id="CP034465">
    <property type="protein sequence ID" value="AZP05097.1"/>
    <property type="molecule type" value="Genomic_DNA"/>
</dbReference>
<dbReference type="PANTHER" id="PTHR35798:SF1">
    <property type="entry name" value="CELL DIVISION PROTEIN SEPF"/>
    <property type="match status" value="1"/>
</dbReference>